<name>A0A2G5H9P7_CERBT</name>
<feature type="domain" description="Amidase" evidence="4">
    <location>
        <begin position="257"/>
        <end position="562"/>
    </location>
</feature>
<organism evidence="5 6">
    <name type="scientific">Cercospora beticola</name>
    <name type="common">Sugarbeet leaf spot fungus</name>
    <dbReference type="NCBI Taxonomy" id="122368"/>
    <lineage>
        <taxon>Eukaryota</taxon>
        <taxon>Fungi</taxon>
        <taxon>Dikarya</taxon>
        <taxon>Ascomycota</taxon>
        <taxon>Pezizomycotina</taxon>
        <taxon>Dothideomycetes</taxon>
        <taxon>Dothideomycetidae</taxon>
        <taxon>Mycosphaerellales</taxon>
        <taxon>Mycosphaerellaceae</taxon>
        <taxon>Cercospora</taxon>
    </lineage>
</organism>
<dbReference type="OrthoDB" id="6428749at2759"/>
<dbReference type="SUPFAM" id="SSF75304">
    <property type="entry name" value="Amidase signature (AS) enzymes"/>
    <property type="match status" value="1"/>
</dbReference>
<proteinExistence type="inferred from homology"/>
<dbReference type="PANTHER" id="PTHR46072">
    <property type="entry name" value="AMIDASE-RELATED-RELATED"/>
    <property type="match status" value="1"/>
</dbReference>
<evidence type="ECO:0000313" key="6">
    <source>
        <dbReference type="Proteomes" id="UP000230605"/>
    </source>
</evidence>
<dbReference type="InterPro" id="IPR036928">
    <property type="entry name" value="AS_sf"/>
</dbReference>
<evidence type="ECO:0000259" key="4">
    <source>
        <dbReference type="Pfam" id="PF01425"/>
    </source>
</evidence>
<dbReference type="Proteomes" id="UP000230605">
    <property type="component" value="Chromosome 5"/>
</dbReference>
<sequence length="584" mass="63181">MTQEELAPKRSWEEIARKKRAAIAASLPSQWQVQSVPSADSVPSAFGLVREGLSPKEIEITEIESASKLLSRIASGDLSAVEVTEAFSHRATIAHQLTNCLSEVLFADAKQRALELDEHYAKTGKTVGPLHGLPISLKDQFRIEGVDTSLGYVSWLGKPETQETESQLVSDLRKLGAVFYCKTNVPTSLMAIETNNNIVGYTKNAHNRLLSSGGSSGGEAALLALRGSILGIGSDVGKLSWMLSLLHSLITDPQRFTGASIRLPCAFNGIVGLKPSHNRTSCLRVANSMEGQSVVRSAIGGMGHSIQDLRLLTRTMLDVQPWILDPNVVPLPWRQGLEDETRKKIASKKLRFGVIRSDGMVRPHPPVARAVDEAVKALVAKGHEVIEWEPPAHAEAFVSLWDTFAADGGKDIHSQLEVSGEPPVPELAISYGEKVGHLPVSSLNDAWTIETRKYDYGVRYASYWQSTGVDAVIAPAAPTTSHKPTKGRYFGYTGVWNVLDYSAVAVRSGTTVDKAVDVAVASATPLNPLDEEVAKQYDPELFHGMPIGLQVVGQRLEEEQVLAIAEEVDLILGHGSTGLDTNAI</sequence>
<keyword evidence="2" id="KW-0378">Hydrolase</keyword>
<feature type="active site" description="Acyl-ester intermediate" evidence="3">
    <location>
        <position position="260"/>
    </location>
</feature>
<comment type="caution">
    <text evidence="5">The sequence shown here is derived from an EMBL/GenBank/DDBJ whole genome shotgun (WGS) entry which is preliminary data.</text>
</comment>
<gene>
    <name evidence="5" type="ORF">CB0940_07862</name>
</gene>
<comment type="similarity">
    <text evidence="1">Belongs to the amidase family.</text>
</comment>
<protein>
    <submittedName>
        <fullName evidence="5">Acetamidase</fullName>
    </submittedName>
</protein>
<dbReference type="InterPro" id="IPR023631">
    <property type="entry name" value="Amidase_dom"/>
</dbReference>
<dbReference type="AlphaFoldDB" id="A0A2G5H9P7"/>
<reference evidence="5 6" key="1">
    <citation type="submission" date="2015-10" db="EMBL/GenBank/DDBJ databases">
        <title>The cercosporin biosynthetic gene cluster was horizontally transferred to several fungal lineages and shown to be expanded in Cercospora beticola based on microsynteny with recipient genomes.</title>
        <authorList>
            <person name="De Jonge R."/>
            <person name="Ebert M.K."/>
            <person name="Suttle J.C."/>
            <person name="Jurick Ii W.M."/>
            <person name="Secor G.A."/>
            <person name="Thomma B.P."/>
            <person name="Van De Peer Y."/>
            <person name="Bolton M.D."/>
        </authorList>
    </citation>
    <scope>NUCLEOTIDE SEQUENCE [LARGE SCALE GENOMIC DNA]</scope>
    <source>
        <strain evidence="5 6">09-40</strain>
    </source>
</reference>
<evidence type="ECO:0000256" key="1">
    <source>
        <dbReference type="ARBA" id="ARBA00009199"/>
    </source>
</evidence>
<dbReference type="GO" id="GO:0016787">
    <property type="term" value="F:hydrolase activity"/>
    <property type="evidence" value="ECO:0007669"/>
    <property type="project" value="UniProtKB-KW"/>
</dbReference>
<accession>A0A2G5H9P7</accession>
<dbReference type="Pfam" id="PF01425">
    <property type="entry name" value="Amidase"/>
    <property type="match status" value="2"/>
</dbReference>
<dbReference type="PIRSF" id="PIRSF001221">
    <property type="entry name" value="Amidase_fungi"/>
    <property type="match status" value="1"/>
</dbReference>
<feature type="domain" description="Amidase" evidence="4">
    <location>
        <begin position="82"/>
        <end position="237"/>
    </location>
</feature>
<evidence type="ECO:0000313" key="5">
    <source>
        <dbReference type="EMBL" id="PIA89268.1"/>
    </source>
</evidence>
<dbReference type="Gene3D" id="3.90.1300.10">
    <property type="entry name" value="Amidase signature (AS) domain"/>
    <property type="match status" value="1"/>
</dbReference>
<evidence type="ECO:0000256" key="2">
    <source>
        <dbReference type="ARBA" id="ARBA00022801"/>
    </source>
</evidence>
<feature type="active site" description="Charge relay system" evidence="3">
    <location>
        <position position="215"/>
    </location>
</feature>
<dbReference type="EMBL" id="LKMD01000108">
    <property type="protein sequence ID" value="PIA89268.1"/>
    <property type="molecule type" value="Genomic_DNA"/>
</dbReference>
<feature type="active site" description="Charge relay system" evidence="3">
    <location>
        <position position="138"/>
    </location>
</feature>
<dbReference type="PANTHER" id="PTHR46072:SF2">
    <property type="entry name" value="AMIDASE (EUROFUNG)"/>
    <property type="match status" value="1"/>
</dbReference>
<evidence type="ECO:0000256" key="3">
    <source>
        <dbReference type="PIRSR" id="PIRSR001221-1"/>
    </source>
</evidence>